<sequence>MSEGGIVRVSRHSSIHPHTPPRVDIRPAGKADLLTRSRGLTARDAEVLSYLARHRVLTALQLARLVFGSYSHARSRLAVLHERGVLARFRRDIWPGSQPWRYTLGPIGAIVHAAATGAALPRPATVTETVLRLAHSAHTEHRLGVNDFFATLAGHSQHHDGRALGEWWPENEVGATCAGIVRPDGYGEYSDHDRTLGFFYEYDTGTETLDTLVEKVGKYAELADAGICKPILFHLPSASREHHFHAAVTRRWPVKPPVPIATMPADQLAPPGHHIAAASPSIVDALWRPIGHTRRRTLADLAPRTTRQPTARTDAA</sequence>
<feature type="compositionally biased region" description="Low complexity" evidence="1">
    <location>
        <begin position="302"/>
        <end position="316"/>
    </location>
</feature>
<reference evidence="2 3" key="1">
    <citation type="submission" date="2019-07" db="EMBL/GenBank/DDBJ databases">
        <authorList>
            <person name="Duangmal K."/>
            <person name="Teo W.F.A."/>
        </authorList>
    </citation>
    <scope>NUCLEOTIDE SEQUENCE [LARGE SCALE GENOMIC DNA]</scope>
    <source>
        <strain evidence="2 3">TBRC 6029</strain>
    </source>
</reference>
<dbReference type="SUPFAM" id="SSF46785">
    <property type="entry name" value="Winged helix' DNA-binding domain"/>
    <property type="match status" value="1"/>
</dbReference>
<dbReference type="AlphaFoldDB" id="A0A557ZPV4"/>
<comment type="caution">
    <text evidence="2">The sequence shown here is derived from an EMBL/GenBank/DDBJ whole genome shotgun (WGS) entry which is preliminary data.</text>
</comment>
<evidence type="ECO:0000313" key="2">
    <source>
        <dbReference type="EMBL" id="TVT14059.1"/>
    </source>
</evidence>
<dbReference type="InterPro" id="IPR036390">
    <property type="entry name" value="WH_DNA-bd_sf"/>
</dbReference>
<protein>
    <submittedName>
        <fullName evidence="2">Uncharacterized protein</fullName>
    </submittedName>
</protein>
<evidence type="ECO:0000313" key="3">
    <source>
        <dbReference type="Proteomes" id="UP000320011"/>
    </source>
</evidence>
<proteinExistence type="predicted"/>
<dbReference type="EMBL" id="VJWX01000854">
    <property type="protein sequence ID" value="TVT14059.1"/>
    <property type="molecule type" value="Genomic_DNA"/>
</dbReference>
<organism evidence="2 3">
    <name type="scientific">Amycolatopsis rhizosphaerae</name>
    <dbReference type="NCBI Taxonomy" id="2053003"/>
    <lineage>
        <taxon>Bacteria</taxon>
        <taxon>Bacillati</taxon>
        <taxon>Actinomycetota</taxon>
        <taxon>Actinomycetes</taxon>
        <taxon>Pseudonocardiales</taxon>
        <taxon>Pseudonocardiaceae</taxon>
        <taxon>Amycolatopsis</taxon>
    </lineage>
</organism>
<gene>
    <name evidence="2" type="ORF">FNH05_37435</name>
</gene>
<dbReference type="OrthoDB" id="2562278at2"/>
<dbReference type="Pfam" id="PF13814">
    <property type="entry name" value="Replic_Relax"/>
    <property type="match status" value="1"/>
</dbReference>
<dbReference type="Proteomes" id="UP000320011">
    <property type="component" value="Unassembled WGS sequence"/>
</dbReference>
<name>A0A557ZPV4_9PSEU</name>
<keyword evidence="3" id="KW-1185">Reference proteome</keyword>
<reference evidence="2 3" key="2">
    <citation type="submission" date="2019-08" db="EMBL/GenBank/DDBJ databases">
        <title>Amycolatopsis acidicola sp. nov., isolated from peat swamp forest soil.</title>
        <authorList>
            <person name="Srisuk N."/>
        </authorList>
    </citation>
    <scope>NUCLEOTIDE SEQUENCE [LARGE SCALE GENOMIC DNA]</scope>
    <source>
        <strain evidence="2 3">TBRC 6029</strain>
    </source>
</reference>
<accession>A0A557ZPV4</accession>
<evidence type="ECO:0000256" key="1">
    <source>
        <dbReference type="SAM" id="MobiDB-lite"/>
    </source>
</evidence>
<feature type="region of interest" description="Disordered" evidence="1">
    <location>
        <begin position="297"/>
        <end position="316"/>
    </location>
</feature>
<dbReference type="InterPro" id="IPR025855">
    <property type="entry name" value="Replic_Relax"/>
</dbReference>
<feature type="region of interest" description="Disordered" evidence="1">
    <location>
        <begin position="1"/>
        <end position="26"/>
    </location>
</feature>